<keyword evidence="2" id="KW-1185">Reference proteome</keyword>
<accession>A0A9P0VSE9</accession>
<sequence length="70" mass="8319">MMESDSDQISDMVIRKKNDKEALHMEEAYRDKIYKNIGLCFEIKASWRYQKVRAVLSNMGVILKELFKCE</sequence>
<name>A0A9P0VSE9_ACAOB</name>
<comment type="caution">
    <text evidence="1">The sequence shown here is derived from an EMBL/GenBank/DDBJ whole genome shotgun (WGS) entry which is preliminary data.</text>
</comment>
<protein>
    <submittedName>
        <fullName evidence="1">Uncharacterized protein</fullName>
    </submittedName>
</protein>
<reference evidence="1" key="1">
    <citation type="submission" date="2022-03" db="EMBL/GenBank/DDBJ databases">
        <authorList>
            <person name="Sayadi A."/>
        </authorList>
    </citation>
    <scope>NUCLEOTIDE SEQUENCE</scope>
</reference>
<evidence type="ECO:0000313" key="1">
    <source>
        <dbReference type="EMBL" id="CAH2018795.1"/>
    </source>
</evidence>
<dbReference type="EMBL" id="CAKOFQ010009955">
    <property type="protein sequence ID" value="CAH2018795.1"/>
    <property type="molecule type" value="Genomic_DNA"/>
</dbReference>
<proteinExistence type="predicted"/>
<gene>
    <name evidence="1" type="ORF">ACAOBT_LOCUS36842</name>
</gene>
<dbReference type="AlphaFoldDB" id="A0A9P0VSE9"/>
<dbReference type="Proteomes" id="UP001152888">
    <property type="component" value="Unassembled WGS sequence"/>
</dbReference>
<evidence type="ECO:0000313" key="2">
    <source>
        <dbReference type="Proteomes" id="UP001152888"/>
    </source>
</evidence>
<organism evidence="1 2">
    <name type="scientific">Acanthoscelides obtectus</name>
    <name type="common">Bean weevil</name>
    <name type="synonym">Bruchus obtectus</name>
    <dbReference type="NCBI Taxonomy" id="200917"/>
    <lineage>
        <taxon>Eukaryota</taxon>
        <taxon>Metazoa</taxon>
        <taxon>Ecdysozoa</taxon>
        <taxon>Arthropoda</taxon>
        <taxon>Hexapoda</taxon>
        <taxon>Insecta</taxon>
        <taxon>Pterygota</taxon>
        <taxon>Neoptera</taxon>
        <taxon>Endopterygota</taxon>
        <taxon>Coleoptera</taxon>
        <taxon>Polyphaga</taxon>
        <taxon>Cucujiformia</taxon>
        <taxon>Chrysomeloidea</taxon>
        <taxon>Chrysomelidae</taxon>
        <taxon>Bruchinae</taxon>
        <taxon>Bruchini</taxon>
        <taxon>Acanthoscelides</taxon>
    </lineage>
</organism>